<name>A0A6P7IMM0_9TELE</name>
<dbReference type="InterPro" id="IPR001073">
    <property type="entry name" value="C1q_dom"/>
</dbReference>
<comment type="subcellular location">
    <subcellularLocation>
        <location evidence="1">Secreted</location>
    </subcellularLocation>
</comment>
<dbReference type="Pfam" id="PF00386">
    <property type="entry name" value="C1q"/>
    <property type="match status" value="1"/>
</dbReference>
<keyword evidence="4" id="KW-0175">Coiled coil</keyword>
<evidence type="ECO:0000259" key="6">
    <source>
        <dbReference type="PROSITE" id="PS50871"/>
    </source>
</evidence>
<dbReference type="PRINTS" id="PR00007">
    <property type="entry name" value="COMPLEMNTC1Q"/>
</dbReference>
<dbReference type="SMART" id="SM00110">
    <property type="entry name" value="C1Q"/>
    <property type="match status" value="1"/>
</dbReference>
<dbReference type="OrthoDB" id="6154955at2759"/>
<dbReference type="InterPro" id="IPR050822">
    <property type="entry name" value="Cerebellin_Synaptic_Org"/>
</dbReference>
<accession>A0A6P7IMM0</accession>
<dbReference type="PROSITE" id="PS50871">
    <property type="entry name" value="C1Q"/>
    <property type="match status" value="1"/>
</dbReference>
<evidence type="ECO:0000256" key="5">
    <source>
        <dbReference type="SAM" id="SignalP"/>
    </source>
</evidence>
<evidence type="ECO:0000256" key="3">
    <source>
        <dbReference type="ARBA" id="ARBA00022729"/>
    </source>
</evidence>
<evidence type="ECO:0000256" key="1">
    <source>
        <dbReference type="ARBA" id="ARBA00004613"/>
    </source>
</evidence>
<protein>
    <submittedName>
        <fullName evidence="8">Cerebellin-1-like</fullName>
    </submittedName>
</protein>
<dbReference type="GeneID" id="114435895"/>
<gene>
    <name evidence="8" type="primary">LOC114435895</name>
</gene>
<keyword evidence="3 5" id="KW-0732">Signal</keyword>
<dbReference type="PANTHER" id="PTHR22923:SF102">
    <property type="entry name" value="CEREBELLIN 13-RELATED"/>
    <property type="match status" value="1"/>
</dbReference>
<evidence type="ECO:0000313" key="7">
    <source>
        <dbReference type="Proteomes" id="UP000515145"/>
    </source>
</evidence>
<dbReference type="AlphaFoldDB" id="A0A6P7IMM0"/>
<keyword evidence="2" id="KW-0964">Secreted</keyword>
<dbReference type="InterPro" id="IPR008983">
    <property type="entry name" value="Tumour_necrosis_fac-like_dom"/>
</dbReference>
<dbReference type="SUPFAM" id="SSF49842">
    <property type="entry name" value="TNF-like"/>
    <property type="match status" value="1"/>
</dbReference>
<reference evidence="8" key="1">
    <citation type="submission" date="2025-08" db="UniProtKB">
        <authorList>
            <consortium name="RefSeq"/>
        </authorList>
    </citation>
    <scope>IDENTIFICATION</scope>
</reference>
<feature type="coiled-coil region" evidence="4">
    <location>
        <begin position="41"/>
        <end position="82"/>
    </location>
</feature>
<feature type="chain" id="PRO_5027818375" evidence="5">
    <location>
        <begin position="19"/>
        <end position="219"/>
    </location>
</feature>
<evidence type="ECO:0000256" key="2">
    <source>
        <dbReference type="ARBA" id="ARBA00022525"/>
    </source>
</evidence>
<evidence type="ECO:0000313" key="8">
    <source>
        <dbReference type="RefSeq" id="XP_028261664.1"/>
    </source>
</evidence>
<dbReference type="PANTHER" id="PTHR22923">
    <property type="entry name" value="CEREBELLIN-RELATED"/>
    <property type="match status" value="1"/>
</dbReference>
<feature type="domain" description="C1q" evidence="6">
    <location>
        <begin position="82"/>
        <end position="219"/>
    </location>
</feature>
<sequence length="219" mass="24382">MNFYIFGLFLLGSGFSFGQYHLNATDNLLGFCDTFNLLIRFGAMEETLRHVETRLENSERRLEQCETQCQTIDNQILDLQHKGANEVIFSAALGAGNVPVGPFKTDTILIYRRVIVNVGGAYSNFTGIFAAPVAGVYYFSFFFHAGGENKVKLLLYKNGDIIVEAQENYSWYDTADNGGNAVFLELQRGDQVYVLLVAGAHVWGSDYSTTFSGFLVTQT</sequence>
<dbReference type="GO" id="GO:0005576">
    <property type="term" value="C:extracellular region"/>
    <property type="evidence" value="ECO:0007669"/>
    <property type="project" value="UniProtKB-SubCell"/>
</dbReference>
<dbReference type="RefSeq" id="XP_028261664.1">
    <property type="nucleotide sequence ID" value="XM_028405863.1"/>
</dbReference>
<proteinExistence type="predicted"/>
<organism evidence="7 8">
    <name type="scientific">Parambassis ranga</name>
    <name type="common">Indian glassy fish</name>
    <dbReference type="NCBI Taxonomy" id="210632"/>
    <lineage>
        <taxon>Eukaryota</taxon>
        <taxon>Metazoa</taxon>
        <taxon>Chordata</taxon>
        <taxon>Craniata</taxon>
        <taxon>Vertebrata</taxon>
        <taxon>Euteleostomi</taxon>
        <taxon>Actinopterygii</taxon>
        <taxon>Neopterygii</taxon>
        <taxon>Teleostei</taxon>
        <taxon>Neoteleostei</taxon>
        <taxon>Acanthomorphata</taxon>
        <taxon>Ovalentaria</taxon>
        <taxon>Ambassidae</taxon>
        <taxon>Parambassis</taxon>
    </lineage>
</organism>
<feature type="signal peptide" evidence="5">
    <location>
        <begin position="1"/>
        <end position="18"/>
    </location>
</feature>
<dbReference type="Gene3D" id="2.60.120.40">
    <property type="match status" value="1"/>
</dbReference>
<keyword evidence="7" id="KW-1185">Reference proteome</keyword>
<dbReference type="InParanoid" id="A0A6P7IMM0"/>
<dbReference type="Proteomes" id="UP000515145">
    <property type="component" value="Chromosome 5"/>
</dbReference>
<evidence type="ECO:0000256" key="4">
    <source>
        <dbReference type="SAM" id="Coils"/>
    </source>
</evidence>